<keyword evidence="3" id="KW-1185">Reference proteome</keyword>
<reference evidence="2 3" key="1">
    <citation type="submission" date="2024-09" db="EMBL/GenBank/DDBJ databases">
        <authorList>
            <person name="Sun Q."/>
            <person name="Mori K."/>
        </authorList>
    </citation>
    <scope>NUCLEOTIDE SEQUENCE [LARGE SCALE GENOMIC DNA]</scope>
    <source>
        <strain evidence="2 3">JCM 13519</strain>
    </source>
</reference>
<feature type="compositionally biased region" description="Acidic residues" evidence="1">
    <location>
        <begin position="34"/>
        <end position="56"/>
    </location>
</feature>
<feature type="region of interest" description="Disordered" evidence="1">
    <location>
        <begin position="1"/>
        <end position="70"/>
    </location>
</feature>
<gene>
    <name evidence="2" type="ORF">ACFFPI_08030</name>
</gene>
<evidence type="ECO:0000313" key="3">
    <source>
        <dbReference type="Proteomes" id="UP001589536"/>
    </source>
</evidence>
<dbReference type="RefSeq" id="WP_345043343.1">
    <property type="nucleotide sequence ID" value="NZ_BAABED010000001.1"/>
</dbReference>
<accession>A0ABV5UNL8</accession>
<name>A0ABV5UNL8_9MICC</name>
<dbReference type="Proteomes" id="UP001589536">
    <property type="component" value="Unassembled WGS sequence"/>
</dbReference>
<dbReference type="EMBL" id="JBHMBH010000019">
    <property type="protein sequence ID" value="MFB9714105.1"/>
    <property type="molecule type" value="Genomic_DNA"/>
</dbReference>
<proteinExistence type="predicted"/>
<evidence type="ECO:0008006" key="4">
    <source>
        <dbReference type="Google" id="ProtNLM"/>
    </source>
</evidence>
<comment type="caution">
    <text evidence="2">The sequence shown here is derived from an EMBL/GenBank/DDBJ whole genome shotgun (WGS) entry which is preliminary data.</text>
</comment>
<sequence length="208" mass="21687">MTTTPYETDRYQPSGFIQSDDELLSPDAAIDAELNGELEADEPDTDLDGIDEDSADENGAGSGKAKASAKPSRGLFRRVAAKTIEVQGATDTVRALAAAQLGSSDEVIELVTSIMAAGRMSTSPLGDIETIQHAIQNEPWSVGITATALGRARLKAIWTLLHTLGAVGTPAPPASDAKAGMAVAKAVNDLSEDNQLELIASAELLKRS</sequence>
<protein>
    <recommendedName>
        <fullName evidence="4">DUF222 domain-containing protein</fullName>
    </recommendedName>
</protein>
<evidence type="ECO:0000313" key="2">
    <source>
        <dbReference type="EMBL" id="MFB9714105.1"/>
    </source>
</evidence>
<evidence type="ECO:0000256" key="1">
    <source>
        <dbReference type="SAM" id="MobiDB-lite"/>
    </source>
</evidence>
<organism evidence="2 3">
    <name type="scientific">Arthrobacter methylotrophus</name>
    <dbReference type="NCBI Taxonomy" id="121291"/>
    <lineage>
        <taxon>Bacteria</taxon>
        <taxon>Bacillati</taxon>
        <taxon>Actinomycetota</taxon>
        <taxon>Actinomycetes</taxon>
        <taxon>Micrococcales</taxon>
        <taxon>Micrococcaceae</taxon>
        <taxon>Arthrobacter</taxon>
    </lineage>
</organism>